<feature type="transmembrane region" description="Helical" evidence="3">
    <location>
        <begin position="382"/>
        <end position="401"/>
    </location>
</feature>
<feature type="transmembrane region" description="Helical" evidence="3">
    <location>
        <begin position="501"/>
        <end position="522"/>
    </location>
</feature>
<dbReference type="InterPro" id="IPR011701">
    <property type="entry name" value="MFS"/>
</dbReference>
<feature type="transmembrane region" description="Helical" evidence="3">
    <location>
        <begin position="447"/>
        <end position="466"/>
    </location>
</feature>
<dbReference type="Proteomes" id="UP000248423">
    <property type="component" value="Unassembled WGS sequence"/>
</dbReference>
<protein>
    <submittedName>
        <fullName evidence="4">MFS transporter</fullName>
    </submittedName>
</protein>
<keyword evidence="5" id="KW-1185">Reference proteome</keyword>
<dbReference type="InterPro" id="IPR052599">
    <property type="entry name" value="SLC43A_AATransporter"/>
</dbReference>
<dbReference type="SUPFAM" id="SSF103473">
    <property type="entry name" value="MFS general substrate transporter"/>
    <property type="match status" value="1"/>
</dbReference>
<dbReference type="GO" id="GO:0022857">
    <property type="term" value="F:transmembrane transporter activity"/>
    <property type="evidence" value="ECO:0007669"/>
    <property type="project" value="InterPro"/>
</dbReference>
<keyword evidence="3" id="KW-0472">Membrane</keyword>
<feature type="transmembrane region" description="Helical" evidence="3">
    <location>
        <begin position="143"/>
        <end position="163"/>
    </location>
</feature>
<keyword evidence="3" id="KW-1133">Transmembrane helix</keyword>
<dbReference type="Gene3D" id="1.20.1250.20">
    <property type="entry name" value="MFS general substrate transporter like domains"/>
    <property type="match status" value="1"/>
</dbReference>
<evidence type="ECO:0000313" key="4">
    <source>
        <dbReference type="EMBL" id="PYI12003.1"/>
    </source>
</evidence>
<feature type="transmembrane region" description="Helical" evidence="3">
    <location>
        <begin position="197"/>
        <end position="214"/>
    </location>
</feature>
<feature type="transmembrane region" description="Helical" evidence="3">
    <location>
        <begin position="542"/>
        <end position="565"/>
    </location>
</feature>
<name>A0A319FNN1_ASPSB</name>
<evidence type="ECO:0000256" key="3">
    <source>
        <dbReference type="SAM" id="Phobius"/>
    </source>
</evidence>
<dbReference type="Pfam" id="PF07690">
    <property type="entry name" value="MFS_1"/>
    <property type="match status" value="1"/>
</dbReference>
<proteinExistence type="predicted"/>
<sequence>MSLVQHVSLIEGVDREPDPQDDSTIATAVMSEPCALVRHKISYDVLQPQPVAIDSSATPAYQVSTAKRIAQVVVTILACWFAAGVVFGFAALKPVLVAEGVYRELCTEEELHNGVEVCAEQDLRCVFCGSPAEPLFNLRRLNLFFTIGSITANVSALPVGTLLDRYGSRICGFAGCLLLALGSSLMAYSFFQPQFDGYMVGNFFLALGGTFIFVPSFQIANAFPKYAGTIVALVTGAFDASAAVYLFYRLLYEASHGSFRPGQLFLGYLFVPAFIFIAFITIMPSHDYQGTYQLEVKIEQAEDATRDVHDSDDEIESDTELRRVRGQRAEERRKKLRKIAKVLGNKGERQEREQREEDRQVASAVWGALHGQPAHKQMATPWFILITLMTVLQMLRMNYFIATIRAQYGYMLNSDALAVQINSFFDIALPVGGAISTPFIGLLLDRVSVPAILAIIVVLTTVIGILNSIPALWTGYATVALFVLLRPLYYSAMSDYATKVFGFATFGRVYGTIICFSGLANFSQYGLDALTHGPFGENPLPINIFLAGAGFVVGTALVSFVYVAGQQMRAQEQEMEDDEERQRLILEGSEDEDDNDDEY</sequence>
<dbReference type="PANTHER" id="PTHR20772">
    <property type="entry name" value="PROTEIN FMP42"/>
    <property type="match status" value="1"/>
</dbReference>
<feature type="region of interest" description="Disordered" evidence="2">
    <location>
        <begin position="303"/>
        <end position="327"/>
    </location>
</feature>
<reference evidence="4 5" key="1">
    <citation type="submission" date="2018-02" db="EMBL/GenBank/DDBJ databases">
        <title>The genomes of Aspergillus section Nigri reveals drivers in fungal speciation.</title>
        <authorList>
            <consortium name="DOE Joint Genome Institute"/>
            <person name="Vesth T.C."/>
            <person name="Nybo J."/>
            <person name="Theobald S."/>
            <person name="Brandl J."/>
            <person name="Frisvad J.C."/>
            <person name="Nielsen K.F."/>
            <person name="Lyhne E.K."/>
            <person name="Kogle M.E."/>
            <person name="Kuo A."/>
            <person name="Riley R."/>
            <person name="Clum A."/>
            <person name="Nolan M."/>
            <person name="Lipzen A."/>
            <person name="Salamov A."/>
            <person name="Henrissat B."/>
            <person name="Wiebenga A."/>
            <person name="De vries R.P."/>
            <person name="Grigoriev I.V."/>
            <person name="Mortensen U.H."/>
            <person name="Andersen M.R."/>
            <person name="Baker S.E."/>
        </authorList>
    </citation>
    <scope>NUCLEOTIDE SEQUENCE [LARGE SCALE GENOMIC DNA]</scope>
    <source>
        <strain evidence="4 5">CBS 121057</strain>
    </source>
</reference>
<evidence type="ECO:0000256" key="2">
    <source>
        <dbReference type="SAM" id="MobiDB-lite"/>
    </source>
</evidence>
<dbReference type="STRING" id="1448318.A0A319FNN1"/>
<dbReference type="VEuPathDB" id="FungiDB:BO78DRAFT_392676"/>
<dbReference type="EMBL" id="KZ826316">
    <property type="protein sequence ID" value="PYI12003.1"/>
    <property type="molecule type" value="Genomic_DNA"/>
</dbReference>
<evidence type="ECO:0000313" key="5">
    <source>
        <dbReference type="Proteomes" id="UP000248423"/>
    </source>
</evidence>
<gene>
    <name evidence="4" type="ORF">BO78DRAFT_392676</name>
</gene>
<comment type="subcellular location">
    <subcellularLocation>
        <location evidence="1">Membrane</location>
        <topology evidence="1">Multi-pass membrane protein</topology>
    </subcellularLocation>
</comment>
<dbReference type="OrthoDB" id="330047at2759"/>
<feature type="compositionally biased region" description="Acidic residues" evidence="2">
    <location>
        <begin position="588"/>
        <end position="599"/>
    </location>
</feature>
<feature type="transmembrane region" description="Helical" evidence="3">
    <location>
        <begin position="421"/>
        <end position="440"/>
    </location>
</feature>
<dbReference type="PANTHER" id="PTHR20772:SF4">
    <property type="entry name" value="HYPOTHETICAL AMINO ACID TRANSPORTER (EUROFUNG)"/>
    <property type="match status" value="1"/>
</dbReference>
<accession>A0A319FNN1</accession>
<organism evidence="4 5">
    <name type="scientific">Aspergillus sclerotiicarbonarius (strain CBS 121057 / IBT 28362)</name>
    <dbReference type="NCBI Taxonomy" id="1448318"/>
    <lineage>
        <taxon>Eukaryota</taxon>
        <taxon>Fungi</taxon>
        <taxon>Dikarya</taxon>
        <taxon>Ascomycota</taxon>
        <taxon>Pezizomycotina</taxon>
        <taxon>Eurotiomycetes</taxon>
        <taxon>Eurotiomycetidae</taxon>
        <taxon>Eurotiales</taxon>
        <taxon>Aspergillaceae</taxon>
        <taxon>Aspergillus</taxon>
        <taxon>Aspergillus subgen. Circumdati</taxon>
    </lineage>
</organism>
<dbReference type="AlphaFoldDB" id="A0A319FNN1"/>
<evidence type="ECO:0000256" key="1">
    <source>
        <dbReference type="ARBA" id="ARBA00004141"/>
    </source>
</evidence>
<feature type="region of interest" description="Disordered" evidence="2">
    <location>
        <begin position="571"/>
        <end position="599"/>
    </location>
</feature>
<keyword evidence="3" id="KW-0812">Transmembrane</keyword>
<feature type="transmembrane region" description="Helical" evidence="3">
    <location>
        <begin position="170"/>
        <end position="191"/>
    </location>
</feature>
<feature type="transmembrane region" description="Helical" evidence="3">
    <location>
        <begin position="472"/>
        <end position="489"/>
    </location>
</feature>
<feature type="transmembrane region" description="Helical" evidence="3">
    <location>
        <begin position="72"/>
        <end position="92"/>
    </location>
</feature>
<feature type="transmembrane region" description="Helical" evidence="3">
    <location>
        <begin position="264"/>
        <end position="283"/>
    </location>
</feature>
<dbReference type="CDD" id="cd06174">
    <property type="entry name" value="MFS"/>
    <property type="match status" value="1"/>
</dbReference>
<dbReference type="GO" id="GO:0000329">
    <property type="term" value="C:fungal-type vacuole membrane"/>
    <property type="evidence" value="ECO:0007669"/>
    <property type="project" value="TreeGrafter"/>
</dbReference>
<dbReference type="InterPro" id="IPR036259">
    <property type="entry name" value="MFS_trans_sf"/>
</dbReference>
<feature type="transmembrane region" description="Helical" evidence="3">
    <location>
        <begin position="226"/>
        <end position="248"/>
    </location>
</feature>